<keyword evidence="3" id="KW-1185">Reference proteome</keyword>
<evidence type="ECO:0000313" key="3">
    <source>
        <dbReference type="Proteomes" id="UP000027725"/>
    </source>
</evidence>
<evidence type="ECO:0000313" key="2">
    <source>
        <dbReference type="EMBL" id="KEP69547.1"/>
    </source>
</evidence>
<dbReference type="OrthoDB" id="7872940at2"/>
<protein>
    <submittedName>
        <fullName evidence="2">Uncharacterized protein</fullName>
    </submittedName>
</protein>
<keyword evidence="1" id="KW-0732">Signal</keyword>
<name>A0A074U4G5_9RHOB</name>
<dbReference type="eggNOG" id="ENOG50314EM">
    <property type="taxonomic scope" value="Bacteria"/>
</dbReference>
<comment type="caution">
    <text evidence="2">The sequence shown here is derived from an EMBL/GenBank/DDBJ whole genome shotgun (WGS) entry which is preliminary data.</text>
</comment>
<feature type="signal peptide" evidence="1">
    <location>
        <begin position="1"/>
        <end position="26"/>
    </location>
</feature>
<dbReference type="EMBL" id="JHEH01000013">
    <property type="protein sequence ID" value="KEP69547.1"/>
    <property type="molecule type" value="Genomic_DNA"/>
</dbReference>
<reference evidence="2 3" key="1">
    <citation type="submission" date="2014-03" db="EMBL/GenBank/DDBJ databases">
        <title>The draft genome sequence of Thioclava dalianensis DLFJ1-1.</title>
        <authorList>
            <person name="Lai Q."/>
            <person name="Shao Z."/>
        </authorList>
    </citation>
    <scope>NUCLEOTIDE SEQUENCE [LARGE SCALE GENOMIC DNA]</scope>
    <source>
        <strain evidence="2 3">DLFJ1-1</strain>
    </source>
</reference>
<accession>A0A074U4G5</accession>
<organism evidence="2 3">
    <name type="scientific">Thioclava dalianensis</name>
    <dbReference type="NCBI Taxonomy" id="1185766"/>
    <lineage>
        <taxon>Bacteria</taxon>
        <taxon>Pseudomonadati</taxon>
        <taxon>Pseudomonadota</taxon>
        <taxon>Alphaproteobacteria</taxon>
        <taxon>Rhodobacterales</taxon>
        <taxon>Paracoccaceae</taxon>
        <taxon>Thioclava</taxon>
    </lineage>
</organism>
<feature type="chain" id="PRO_5001701419" evidence="1">
    <location>
        <begin position="27"/>
        <end position="68"/>
    </location>
</feature>
<sequence length="68" mass="7625">MSRTKRNSRIAMLSPLAFALAFGAYAGSTNVSREPRISSSAREVSQIRPEDEEDAGWLMEWLERHGEA</sequence>
<gene>
    <name evidence="2" type="ORF">DL1_03800</name>
</gene>
<dbReference type="Proteomes" id="UP000027725">
    <property type="component" value="Unassembled WGS sequence"/>
</dbReference>
<dbReference type="AlphaFoldDB" id="A0A074U4G5"/>
<proteinExistence type="predicted"/>
<dbReference type="RefSeq" id="WP_038066383.1">
    <property type="nucleotide sequence ID" value="NZ_FOVB01000009.1"/>
</dbReference>
<evidence type="ECO:0000256" key="1">
    <source>
        <dbReference type="SAM" id="SignalP"/>
    </source>
</evidence>